<reference evidence="2" key="1">
    <citation type="submission" date="2016-10" db="EMBL/GenBank/DDBJ databases">
        <authorList>
            <person name="Varghese N."/>
            <person name="Submissions S."/>
        </authorList>
    </citation>
    <scope>NUCLEOTIDE SEQUENCE [LARGE SCALE GENOMIC DNA]</scope>
    <source>
        <strain evidence="2">N6PO6</strain>
    </source>
</reference>
<organism evidence="1 2">
    <name type="scientific">Izhakiella capsodis</name>
    <dbReference type="NCBI Taxonomy" id="1367852"/>
    <lineage>
        <taxon>Bacteria</taxon>
        <taxon>Pseudomonadati</taxon>
        <taxon>Pseudomonadota</taxon>
        <taxon>Gammaproteobacteria</taxon>
        <taxon>Enterobacterales</taxon>
        <taxon>Erwiniaceae</taxon>
        <taxon>Izhakiella</taxon>
    </lineage>
</organism>
<dbReference type="PANTHER" id="PTHR38785:SF1">
    <property type="entry name" value="HOMOLOG OF VIRK"/>
    <property type="match status" value="1"/>
</dbReference>
<name>A0A1I4VZ89_9GAMM</name>
<evidence type="ECO:0000313" key="2">
    <source>
        <dbReference type="Proteomes" id="UP000242222"/>
    </source>
</evidence>
<dbReference type="AlphaFoldDB" id="A0A1I4VZ89"/>
<dbReference type="GO" id="GO:0006974">
    <property type="term" value="P:DNA damage response"/>
    <property type="evidence" value="ECO:0007669"/>
    <property type="project" value="TreeGrafter"/>
</dbReference>
<protein>
    <recommendedName>
        <fullName evidence="3">DUF535 domain-containing protein</fullName>
    </recommendedName>
</protein>
<dbReference type="InterPro" id="IPR007488">
    <property type="entry name" value="DUF535"/>
</dbReference>
<dbReference type="PANTHER" id="PTHR38785">
    <property type="entry name" value="HOMOLOG OF VIRK"/>
    <property type="match status" value="1"/>
</dbReference>
<evidence type="ECO:0008006" key="3">
    <source>
        <dbReference type="Google" id="ProtNLM"/>
    </source>
</evidence>
<accession>A0A1I4VZ89</accession>
<keyword evidence="2" id="KW-1185">Reference proteome</keyword>
<dbReference type="Pfam" id="PF04393">
    <property type="entry name" value="DUF535"/>
    <property type="match status" value="1"/>
</dbReference>
<dbReference type="EMBL" id="FOVC01000002">
    <property type="protein sequence ID" value="SFN06289.1"/>
    <property type="molecule type" value="Genomic_DNA"/>
</dbReference>
<sequence length="323" mass="37193">MSSIQTTDNIYDVKPLNGWSLFLDLAQGNLTPGEYWLNKTNRQKFVIRSLCMPFNSYRYLSELAKHPLFDQIIKAQPGLPCRLQRPWMMLGLDIGQKRSHIYDHYVQFCHALPRHLLDGYFSDRGALLAEFIGKGQKKFSVRLCAEDFLSKEGEATLQFCDEKNISLALLTFTLITIDNKRTLFIGGLQGAKSLTPHENIQAATKYCHGLFPKRVLTEAAINLARQLSAERIIAVSNSNHIYESWRYRAKKKDKLLADYDDFWQSLGAERDAKGNFILPVQMPRKAIENIVSKKRAEYRRRYELLDQMSEQITQACQQPGLTH</sequence>
<proteinExistence type="predicted"/>
<gene>
    <name evidence="1" type="ORF">SAMN05216516_102163</name>
</gene>
<dbReference type="RefSeq" id="WP_092875494.1">
    <property type="nucleotide sequence ID" value="NZ_FOVC01000002.1"/>
</dbReference>
<evidence type="ECO:0000313" key="1">
    <source>
        <dbReference type="EMBL" id="SFN06289.1"/>
    </source>
</evidence>
<dbReference type="STRING" id="1367852.SAMN05216516_102163"/>
<dbReference type="OrthoDB" id="6835762at2"/>
<dbReference type="Proteomes" id="UP000242222">
    <property type="component" value="Unassembled WGS sequence"/>
</dbReference>